<proteinExistence type="predicted"/>
<dbReference type="AlphaFoldDB" id="A0A1I4M740"/>
<gene>
    <name evidence="1" type="ORF">NMYAN_10213</name>
    <name evidence="2" type="ORF">SAMN05421880_103132</name>
</gene>
<dbReference type="Proteomes" id="UP000601736">
    <property type="component" value="Unassembled WGS sequence"/>
</dbReference>
<evidence type="ECO:0000313" key="2">
    <source>
        <dbReference type="EMBL" id="SFL98787.1"/>
    </source>
</evidence>
<dbReference type="RefSeq" id="WP_090666361.1">
    <property type="nucleotide sequence ID" value="NZ_CAJNAP010000001.1"/>
</dbReference>
<protein>
    <submittedName>
        <fullName evidence="2">BrnA antitoxin of type II toxin-antitoxin system</fullName>
    </submittedName>
</protein>
<reference evidence="2 3" key="1">
    <citation type="submission" date="2016-10" db="EMBL/GenBank/DDBJ databases">
        <authorList>
            <person name="de Groot N.N."/>
        </authorList>
    </citation>
    <scope>NUCLEOTIDE SEQUENCE [LARGE SCALE GENOMIC DNA]</scope>
    <source>
        <strain evidence="2 3">Nm146</strain>
    </source>
</reference>
<dbReference type="Proteomes" id="UP000199561">
    <property type="component" value="Unassembled WGS sequence"/>
</dbReference>
<dbReference type="EMBL" id="CAJNAP010000001">
    <property type="protein sequence ID" value="CAE6484838.1"/>
    <property type="molecule type" value="Genomic_DNA"/>
</dbReference>
<keyword evidence="3" id="KW-1185">Reference proteome</keyword>
<dbReference type="InterPro" id="IPR025528">
    <property type="entry name" value="BrnA_antitoxin"/>
</dbReference>
<reference evidence="1" key="2">
    <citation type="submission" date="2021-02" db="EMBL/GenBank/DDBJ databases">
        <authorList>
            <person name="Han P."/>
        </authorList>
    </citation>
    <scope>NUCLEOTIDE SEQUENCE</scope>
    <source>
        <strain evidence="1">Nitrosomonas nitrosa 18-3D</strain>
    </source>
</reference>
<organism evidence="2 3">
    <name type="scientific">Nitrosomonas nitrosa</name>
    <dbReference type="NCBI Taxonomy" id="52442"/>
    <lineage>
        <taxon>Bacteria</taxon>
        <taxon>Pseudomonadati</taxon>
        <taxon>Pseudomonadota</taxon>
        <taxon>Betaproteobacteria</taxon>
        <taxon>Nitrosomonadales</taxon>
        <taxon>Nitrosomonadaceae</taxon>
        <taxon>Nitrosomonas</taxon>
    </lineage>
</organism>
<evidence type="ECO:0000313" key="1">
    <source>
        <dbReference type="EMBL" id="CAE6484838.1"/>
    </source>
</evidence>
<name>A0A1I4M740_9PROT</name>
<accession>A0A1I4M740</accession>
<dbReference type="Pfam" id="PF14384">
    <property type="entry name" value="BrnA_antitoxin"/>
    <property type="match status" value="1"/>
</dbReference>
<evidence type="ECO:0000313" key="3">
    <source>
        <dbReference type="Proteomes" id="UP000199561"/>
    </source>
</evidence>
<dbReference type="EMBL" id="FOUF01000003">
    <property type="protein sequence ID" value="SFL98787.1"/>
    <property type="molecule type" value="Genomic_DNA"/>
</dbReference>
<sequence length="96" mass="10862">MFLKSKSGRKVKLPTPEEEAAISAGIVSDPDTYELSDSEFKQLKRVGRPLAATTKKRITIRLSREVVDSFRASGAGWQTRMDEALKEWLKIHEKTN</sequence>
<dbReference type="STRING" id="52442.SAMN05421880_103132"/>
<dbReference type="OrthoDB" id="9796641at2"/>